<reference evidence="1 2" key="1">
    <citation type="submission" date="2018-03" db="EMBL/GenBank/DDBJ databases">
        <title>Genome sequencing of Ottowia sp.</title>
        <authorList>
            <person name="Kim S.-J."/>
            <person name="Heo J."/>
            <person name="Kwon S.-W."/>
        </authorList>
    </citation>
    <scope>NUCLEOTIDE SEQUENCE [LARGE SCALE GENOMIC DNA]</scope>
    <source>
        <strain evidence="1 2">KADR8-3</strain>
    </source>
</reference>
<organism evidence="1 2">
    <name type="scientific">Ottowia oryzae</name>
    <dbReference type="NCBI Taxonomy" id="2109914"/>
    <lineage>
        <taxon>Bacteria</taxon>
        <taxon>Pseudomonadati</taxon>
        <taxon>Pseudomonadota</taxon>
        <taxon>Betaproteobacteria</taxon>
        <taxon>Burkholderiales</taxon>
        <taxon>Comamonadaceae</taxon>
        <taxon>Ottowia</taxon>
    </lineage>
</organism>
<gene>
    <name evidence="1" type="ORF">C6570_11310</name>
</gene>
<dbReference type="OrthoDB" id="7856828at2"/>
<evidence type="ECO:0000313" key="2">
    <source>
        <dbReference type="Proteomes" id="UP000239709"/>
    </source>
</evidence>
<evidence type="ECO:0000313" key="1">
    <source>
        <dbReference type="EMBL" id="AVO36116.1"/>
    </source>
</evidence>
<name>A0A2S0MJT2_9BURK</name>
<protein>
    <recommendedName>
        <fullName evidence="3">Chromosome partitioning protein ParB</fullName>
    </recommendedName>
</protein>
<dbReference type="Proteomes" id="UP000239709">
    <property type="component" value="Chromosome"/>
</dbReference>
<evidence type="ECO:0008006" key="3">
    <source>
        <dbReference type="Google" id="ProtNLM"/>
    </source>
</evidence>
<proteinExistence type="predicted"/>
<dbReference type="EMBL" id="CP027666">
    <property type="protein sequence ID" value="AVO36116.1"/>
    <property type="molecule type" value="Genomic_DNA"/>
</dbReference>
<dbReference type="KEGG" id="otk:C6570_11310"/>
<accession>A0A2S0MJT2</accession>
<dbReference type="AlphaFoldDB" id="A0A2S0MJT2"/>
<keyword evidence="2" id="KW-1185">Reference proteome</keyword>
<sequence length="142" mass="15668">MPAPSERGAALRGLRRPCHFRPGPNGVRAWDVHRQIRLSHGLPVQAVQGVPLGDIAELNKNGWFEHADEMPKPRAIIDHVRLMDAADLRRPVILSADGRVMDGMHRIAQALRQGRTHIAAVRFAQDPPPDHVGVDPAAVPYD</sequence>